<accession>A0A1M5XCD0</accession>
<dbReference type="STRING" id="1123282.SAMN02745823_01679"/>
<dbReference type="EMBL" id="FQXV01000005">
    <property type="protein sequence ID" value="SHH97184.1"/>
    <property type="molecule type" value="Genomic_DNA"/>
</dbReference>
<dbReference type="PROSITE" id="PS00211">
    <property type="entry name" value="ABC_TRANSPORTER_1"/>
    <property type="match status" value="1"/>
</dbReference>
<dbReference type="GO" id="GO:0016887">
    <property type="term" value="F:ATP hydrolysis activity"/>
    <property type="evidence" value="ECO:0007669"/>
    <property type="project" value="InterPro"/>
</dbReference>
<sequence>MDELLRVRGLKTYYYSAKHVVPAVDGVSFSLRKGEVLGLVGESGSGKSTVARSVTRIFNKAYTRIEGGEILFHGRDLLKVPDRKMSDIRGRHIAMVFQNPQTSLNPVFSIGNQLAEALLLHQKMPRTLAREKAVELLRQVNIPSPELRMGDFPHQLSGGMQQRVMIAIALACRPEIIIADEPTTALDVTIQAQILDLFTRLRGEAGMSMLLITHNMGVVAEVCDRMMVMYGGVVMEEGRCAEIFDKPLHEYTKGLLACIPDLDEDKDTLYSIPGQAPRLEAPVTACRFSGRCGKAFGKCRGQEPPLFALGGGRAVRCWLYGGEEAAG</sequence>
<dbReference type="Gene3D" id="3.40.50.300">
    <property type="entry name" value="P-loop containing nucleotide triphosphate hydrolases"/>
    <property type="match status" value="1"/>
</dbReference>
<dbReference type="InterPro" id="IPR003593">
    <property type="entry name" value="AAA+_ATPase"/>
</dbReference>
<dbReference type="GO" id="GO:0005886">
    <property type="term" value="C:plasma membrane"/>
    <property type="evidence" value="ECO:0007669"/>
    <property type="project" value="UniProtKB-SubCell"/>
</dbReference>
<keyword evidence="8" id="KW-1278">Translocase</keyword>
<evidence type="ECO:0000256" key="6">
    <source>
        <dbReference type="ARBA" id="ARBA00022741"/>
    </source>
</evidence>
<evidence type="ECO:0000256" key="8">
    <source>
        <dbReference type="ARBA" id="ARBA00022967"/>
    </source>
</evidence>
<dbReference type="InterPro" id="IPR013563">
    <property type="entry name" value="Oligopep_ABC_C"/>
</dbReference>
<proteinExistence type="inferred from homology"/>
<reference evidence="11 12" key="1">
    <citation type="submission" date="2016-11" db="EMBL/GenBank/DDBJ databases">
        <authorList>
            <person name="Jaros S."/>
            <person name="Januszkiewicz K."/>
            <person name="Wedrychowicz H."/>
        </authorList>
    </citation>
    <scope>NUCLEOTIDE SEQUENCE [LARGE SCALE GENOMIC DNA]</scope>
    <source>
        <strain evidence="11 12">DSM 10068</strain>
    </source>
</reference>
<evidence type="ECO:0000256" key="2">
    <source>
        <dbReference type="ARBA" id="ARBA00005417"/>
    </source>
</evidence>
<protein>
    <submittedName>
        <fullName evidence="11">Peptide/nickel transport system ATP-binding protein</fullName>
    </submittedName>
</protein>
<dbReference type="FunFam" id="3.40.50.300:FF:000016">
    <property type="entry name" value="Oligopeptide ABC transporter ATP-binding component"/>
    <property type="match status" value="1"/>
</dbReference>
<keyword evidence="12" id="KW-1185">Reference proteome</keyword>
<keyword evidence="7 11" id="KW-0067">ATP-binding</keyword>
<keyword evidence="5" id="KW-0997">Cell inner membrane</keyword>
<comment type="subcellular location">
    <subcellularLocation>
        <location evidence="1">Cell membrane</location>
        <topology evidence="1">Peripheral membrane protein</topology>
    </subcellularLocation>
</comment>
<dbReference type="AlphaFoldDB" id="A0A1M5XCD0"/>
<dbReference type="Proteomes" id="UP000183995">
    <property type="component" value="Unassembled WGS sequence"/>
</dbReference>
<evidence type="ECO:0000256" key="1">
    <source>
        <dbReference type="ARBA" id="ARBA00004202"/>
    </source>
</evidence>
<evidence type="ECO:0000256" key="7">
    <source>
        <dbReference type="ARBA" id="ARBA00022840"/>
    </source>
</evidence>
<dbReference type="GO" id="GO:0005524">
    <property type="term" value="F:ATP binding"/>
    <property type="evidence" value="ECO:0007669"/>
    <property type="project" value="UniProtKB-KW"/>
</dbReference>
<dbReference type="Pfam" id="PF00005">
    <property type="entry name" value="ABC_tran"/>
    <property type="match status" value="1"/>
</dbReference>
<keyword evidence="9" id="KW-0472">Membrane</keyword>
<dbReference type="Pfam" id="PF08352">
    <property type="entry name" value="oligo_HPY"/>
    <property type="match status" value="1"/>
</dbReference>
<comment type="similarity">
    <text evidence="2">Belongs to the ABC transporter superfamily.</text>
</comment>
<dbReference type="InterPro" id="IPR050388">
    <property type="entry name" value="ABC_Ni/Peptide_Import"/>
</dbReference>
<keyword evidence="3" id="KW-0813">Transport</keyword>
<dbReference type="GO" id="GO:0015833">
    <property type="term" value="P:peptide transport"/>
    <property type="evidence" value="ECO:0007669"/>
    <property type="project" value="InterPro"/>
</dbReference>
<dbReference type="OrthoDB" id="9806285at2"/>
<evidence type="ECO:0000313" key="12">
    <source>
        <dbReference type="Proteomes" id="UP000183995"/>
    </source>
</evidence>
<dbReference type="PANTHER" id="PTHR43297:SF14">
    <property type="entry name" value="ATPASE AAA-TYPE CORE DOMAIN-CONTAINING PROTEIN"/>
    <property type="match status" value="1"/>
</dbReference>
<organism evidence="11 12">
    <name type="scientific">Sporobacter termitidis DSM 10068</name>
    <dbReference type="NCBI Taxonomy" id="1123282"/>
    <lineage>
        <taxon>Bacteria</taxon>
        <taxon>Bacillati</taxon>
        <taxon>Bacillota</taxon>
        <taxon>Clostridia</taxon>
        <taxon>Eubacteriales</taxon>
        <taxon>Oscillospiraceae</taxon>
        <taxon>Sporobacter</taxon>
    </lineage>
</organism>
<dbReference type="PANTHER" id="PTHR43297">
    <property type="entry name" value="OLIGOPEPTIDE TRANSPORT ATP-BINDING PROTEIN APPD"/>
    <property type="match status" value="1"/>
</dbReference>
<dbReference type="NCBIfam" id="TIGR01727">
    <property type="entry name" value="oligo_HPY"/>
    <property type="match status" value="1"/>
</dbReference>
<dbReference type="CDD" id="cd03257">
    <property type="entry name" value="ABC_NikE_OppD_transporters"/>
    <property type="match status" value="1"/>
</dbReference>
<evidence type="ECO:0000256" key="9">
    <source>
        <dbReference type="ARBA" id="ARBA00023136"/>
    </source>
</evidence>
<dbReference type="InterPro" id="IPR027417">
    <property type="entry name" value="P-loop_NTPase"/>
</dbReference>
<keyword evidence="4" id="KW-1003">Cell membrane</keyword>
<dbReference type="PROSITE" id="PS50893">
    <property type="entry name" value="ABC_TRANSPORTER_2"/>
    <property type="match status" value="1"/>
</dbReference>
<gene>
    <name evidence="11" type="ORF">SAMN02745823_01679</name>
</gene>
<dbReference type="InterPro" id="IPR017871">
    <property type="entry name" value="ABC_transporter-like_CS"/>
</dbReference>
<evidence type="ECO:0000256" key="4">
    <source>
        <dbReference type="ARBA" id="ARBA00022475"/>
    </source>
</evidence>
<evidence type="ECO:0000259" key="10">
    <source>
        <dbReference type="PROSITE" id="PS50893"/>
    </source>
</evidence>
<evidence type="ECO:0000313" key="11">
    <source>
        <dbReference type="EMBL" id="SHH97184.1"/>
    </source>
</evidence>
<dbReference type="SMART" id="SM00382">
    <property type="entry name" value="AAA"/>
    <property type="match status" value="1"/>
</dbReference>
<evidence type="ECO:0000256" key="5">
    <source>
        <dbReference type="ARBA" id="ARBA00022519"/>
    </source>
</evidence>
<dbReference type="InterPro" id="IPR003439">
    <property type="entry name" value="ABC_transporter-like_ATP-bd"/>
</dbReference>
<dbReference type="SUPFAM" id="SSF52540">
    <property type="entry name" value="P-loop containing nucleoside triphosphate hydrolases"/>
    <property type="match status" value="1"/>
</dbReference>
<dbReference type="RefSeq" id="WP_073077696.1">
    <property type="nucleotide sequence ID" value="NZ_FQXV01000005.1"/>
</dbReference>
<keyword evidence="6" id="KW-0547">Nucleotide-binding</keyword>
<evidence type="ECO:0000256" key="3">
    <source>
        <dbReference type="ARBA" id="ARBA00022448"/>
    </source>
</evidence>
<feature type="domain" description="ABC transporter" evidence="10">
    <location>
        <begin position="5"/>
        <end position="256"/>
    </location>
</feature>
<name>A0A1M5XCD0_9FIRM</name>